<proteinExistence type="predicted"/>
<keyword evidence="1" id="KW-0472">Membrane</keyword>
<dbReference type="RefSeq" id="WP_160879311.1">
    <property type="nucleotide sequence ID" value="NZ_WUEK01000012.1"/>
</dbReference>
<accession>A0A6L7EYY9</accession>
<comment type="caution">
    <text evidence="2">The sequence shown here is derived from an EMBL/GenBank/DDBJ whole genome shotgun (WGS) entry which is preliminary data.</text>
</comment>
<keyword evidence="1" id="KW-1133">Transmembrane helix</keyword>
<evidence type="ECO:0000256" key="1">
    <source>
        <dbReference type="SAM" id="Phobius"/>
    </source>
</evidence>
<reference evidence="2 3" key="1">
    <citation type="submission" date="2019-12" db="EMBL/GenBank/DDBJ databases">
        <authorList>
            <person name="Kun Z."/>
        </authorList>
    </citation>
    <scope>NUCLEOTIDE SEQUENCE [LARGE SCALE GENOMIC DNA]</scope>
    <source>
        <strain evidence="2 3">YIM 123512</strain>
    </source>
</reference>
<dbReference type="EMBL" id="WUEK01000012">
    <property type="protein sequence ID" value="MXG91376.1"/>
    <property type="molecule type" value="Genomic_DNA"/>
</dbReference>
<sequence>MLRLPAQVLVRSVALTAVSLAFQQGWVTASDDPVGQGLTALAALVAIAAAWGAVDGWRHTASAVVVPWLLTGVVVAGASSFTVQLGHGFDLAIALSDLATGLPFLTGLVAVPGITAGAVVSLVRPPRPAGVS</sequence>
<protein>
    <submittedName>
        <fullName evidence="2">Uncharacterized protein</fullName>
    </submittedName>
</protein>
<dbReference type="Proteomes" id="UP000473325">
    <property type="component" value="Unassembled WGS sequence"/>
</dbReference>
<feature type="transmembrane region" description="Helical" evidence="1">
    <location>
        <begin position="37"/>
        <end position="54"/>
    </location>
</feature>
<feature type="transmembrane region" description="Helical" evidence="1">
    <location>
        <begin position="101"/>
        <end position="123"/>
    </location>
</feature>
<gene>
    <name evidence="2" type="ORF">GRQ65_17645</name>
</gene>
<evidence type="ECO:0000313" key="3">
    <source>
        <dbReference type="Proteomes" id="UP000473325"/>
    </source>
</evidence>
<keyword evidence="3" id="KW-1185">Reference proteome</keyword>
<feature type="transmembrane region" description="Helical" evidence="1">
    <location>
        <begin position="61"/>
        <end position="81"/>
    </location>
</feature>
<keyword evidence="1" id="KW-0812">Transmembrane</keyword>
<organism evidence="2 3">
    <name type="scientific">Nocardioides flavescens</name>
    <dbReference type="NCBI Taxonomy" id="2691959"/>
    <lineage>
        <taxon>Bacteria</taxon>
        <taxon>Bacillati</taxon>
        <taxon>Actinomycetota</taxon>
        <taxon>Actinomycetes</taxon>
        <taxon>Propionibacteriales</taxon>
        <taxon>Nocardioidaceae</taxon>
        <taxon>Nocardioides</taxon>
    </lineage>
</organism>
<evidence type="ECO:0000313" key="2">
    <source>
        <dbReference type="EMBL" id="MXG91376.1"/>
    </source>
</evidence>
<dbReference type="AlphaFoldDB" id="A0A6L7EYY9"/>
<name>A0A6L7EYY9_9ACTN</name>